<comment type="catalytic activity">
    <reaction evidence="10">
        <text>tRNA(Met) + L-methionine + ATP = L-methionyl-tRNA(Met) + AMP + diphosphate</text>
        <dbReference type="Rhea" id="RHEA:13481"/>
        <dbReference type="Rhea" id="RHEA-COMP:9667"/>
        <dbReference type="Rhea" id="RHEA-COMP:9698"/>
        <dbReference type="ChEBI" id="CHEBI:30616"/>
        <dbReference type="ChEBI" id="CHEBI:33019"/>
        <dbReference type="ChEBI" id="CHEBI:57844"/>
        <dbReference type="ChEBI" id="CHEBI:78442"/>
        <dbReference type="ChEBI" id="CHEBI:78530"/>
        <dbReference type="ChEBI" id="CHEBI:456215"/>
        <dbReference type="EC" id="6.1.1.10"/>
    </reaction>
</comment>
<evidence type="ECO:0000259" key="13">
    <source>
        <dbReference type="Pfam" id="PF19303"/>
    </source>
</evidence>
<keyword evidence="5 11" id="KW-0547">Nucleotide-binding</keyword>
<dbReference type="InterPro" id="IPR023458">
    <property type="entry name" value="Met-tRNA_ligase_1"/>
</dbReference>
<comment type="similarity">
    <text evidence="2 11">Belongs to the class-I aminoacyl-tRNA synthetase family.</text>
</comment>
<evidence type="ECO:0000313" key="15">
    <source>
        <dbReference type="Proteomes" id="UP001172159"/>
    </source>
</evidence>
<keyword evidence="6 11" id="KW-0067">ATP-binding</keyword>
<evidence type="ECO:0000256" key="8">
    <source>
        <dbReference type="ARBA" id="ARBA00023146"/>
    </source>
</evidence>
<accession>A0AA40EYZ8</accession>
<dbReference type="NCBIfam" id="TIGR00398">
    <property type="entry name" value="metG"/>
    <property type="match status" value="1"/>
</dbReference>
<evidence type="ECO:0000313" key="14">
    <source>
        <dbReference type="EMBL" id="KAK0748011.1"/>
    </source>
</evidence>
<keyword evidence="8 11" id="KW-0030">Aminoacyl-tRNA synthetase</keyword>
<dbReference type="Pfam" id="PF09334">
    <property type="entry name" value="tRNA-synt_1g"/>
    <property type="match status" value="1"/>
</dbReference>
<evidence type="ECO:0000256" key="2">
    <source>
        <dbReference type="ARBA" id="ARBA00005594"/>
    </source>
</evidence>
<dbReference type="InterPro" id="IPR041872">
    <property type="entry name" value="Anticodon_Met"/>
</dbReference>
<evidence type="ECO:0000256" key="5">
    <source>
        <dbReference type="ARBA" id="ARBA00022741"/>
    </source>
</evidence>
<keyword evidence="15" id="KW-1185">Reference proteome</keyword>
<evidence type="ECO:0000256" key="7">
    <source>
        <dbReference type="ARBA" id="ARBA00022917"/>
    </source>
</evidence>
<dbReference type="GO" id="GO:0017101">
    <property type="term" value="C:aminoacyl-tRNA synthetase multienzyme complex"/>
    <property type="evidence" value="ECO:0007669"/>
    <property type="project" value="TreeGrafter"/>
</dbReference>
<dbReference type="InterPro" id="IPR029038">
    <property type="entry name" value="MetRS_Zn"/>
</dbReference>
<dbReference type="GO" id="GO:0005524">
    <property type="term" value="F:ATP binding"/>
    <property type="evidence" value="ECO:0007669"/>
    <property type="project" value="UniProtKB-KW"/>
</dbReference>
<evidence type="ECO:0000256" key="10">
    <source>
        <dbReference type="ARBA" id="ARBA00047364"/>
    </source>
</evidence>
<dbReference type="InterPro" id="IPR014758">
    <property type="entry name" value="Met-tRNA_synth"/>
</dbReference>
<dbReference type="AlphaFoldDB" id="A0AA40EYZ8"/>
<evidence type="ECO:0000256" key="6">
    <source>
        <dbReference type="ARBA" id="ARBA00022840"/>
    </source>
</evidence>
<evidence type="ECO:0000259" key="12">
    <source>
        <dbReference type="Pfam" id="PF09334"/>
    </source>
</evidence>
<keyword evidence="7 11" id="KW-0648">Protein biosynthesis</keyword>
<dbReference type="Gene3D" id="1.10.730.10">
    <property type="entry name" value="Isoleucyl-tRNA Synthetase, Domain 1"/>
    <property type="match status" value="1"/>
</dbReference>
<dbReference type="InterPro" id="IPR014729">
    <property type="entry name" value="Rossmann-like_a/b/a_fold"/>
</dbReference>
<evidence type="ECO:0000256" key="9">
    <source>
        <dbReference type="ARBA" id="ARBA00030904"/>
    </source>
</evidence>
<dbReference type="PANTHER" id="PTHR45765">
    <property type="entry name" value="METHIONINE--TRNA LIGASE"/>
    <property type="match status" value="1"/>
</dbReference>
<feature type="domain" description="Methionyl-tRNA synthetase anticodon-binding" evidence="13">
    <location>
        <begin position="486"/>
        <end position="575"/>
    </location>
</feature>
<evidence type="ECO:0000256" key="1">
    <source>
        <dbReference type="ARBA" id="ARBA00004496"/>
    </source>
</evidence>
<dbReference type="Pfam" id="PF19303">
    <property type="entry name" value="Anticodon_3"/>
    <property type="match status" value="1"/>
</dbReference>
<evidence type="ECO:0000256" key="4">
    <source>
        <dbReference type="ARBA" id="ARBA00022598"/>
    </source>
</evidence>
<reference evidence="14" key="1">
    <citation type="submission" date="2023-06" db="EMBL/GenBank/DDBJ databases">
        <title>Genome-scale phylogeny and comparative genomics of the fungal order Sordariales.</title>
        <authorList>
            <consortium name="Lawrence Berkeley National Laboratory"/>
            <person name="Hensen N."/>
            <person name="Bonometti L."/>
            <person name="Westerberg I."/>
            <person name="Brannstrom I.O."/>
            <person name="Guillou S."/>
            <person name="Cros-Aarteil S."/>
            <person name="Calhoun S."/>
            <person name="Haridas S."/>
            <person name="Kuo A."/>
            <person name="Mondo S."/>
            <person name="Pangilinan J."/>
            <person name="Riley R."/>
            <person name="Labutti K."/>
            <person name="Andreopoulos B."/>
            <person name="Lipzen A."/>
            <person name="Chen C."/>
            <person name="Yanf M."/>
            <person name="Daum C."/>
            <person name="Ng V."/>
            <person name="Clum A."/>
            <person name="Steindorff A."/>
            <person name="Ohm R."/>
            <person name="Martin F."/>
            <person name="Silar P."/>
            <person name="Natvig D."/>
            <person name="Lalanne C."/>
            <person name="Gautier V."/>
            <person name="Ament-Velasquez S.L."/>
            <person name="Kruys A."/>
            <person name="Hutchinson M.I."/>
            <person name="Powell A.J."/>
            <person name="Barry K."/>
            <person name="Miller A.N."/>
            <person name="Grigoriev I.V."/>
            <person name="Debuchy R."/>
            <person name="Gladieux P."/>
            <person name="Thoren M.H."/>
            <person name="Johannesson H."/>
        </authorList>
    </citation>
    <scope>NUCLEOTIDE SEQUENCE</scope>
    <source>
        <strain evidence="14">CBS 540.89</strain>
    </source>
</reference>
<feature type="domain" description="Methionyl/Leucyl tRNA synthetase" evidence="12">
    <location>
        <begin position="15"/>
        <end position="412"/>
    </location>
</feature>
<dbReference type="SUPFAM" id="SSF57770">
    <property type="entry name" value="Methionyl-tRNA synthetase (MetRS), Zn-domain"/>
    <property type="match status" value="1"/>
</dbReference>
<evidence type="ECO:0000256" key="11">
    <source>
        <dbReference type="RuleBase" id="RU363039"/>
    </source>
</evidence>
<dbReference type="GO" id="GO:0004825">
    <property type="term" value="F:methionine-tRNA ligase activity"/>
    <property type="evidence" value="ECO:0007669"/>
    <property type="project" value="UniProtKB-EC"/>
</dbReference>
<dbReference type="InterPro" id="IPR009080">
    <property type="entry name" value="tRNAsynth_Ia_anticodon-bd"/>
</dbReference>
<dbReference type="CDD" id="cd00814">
    <property type="entry name" value="MetRS_core"/>
    <property type="match status" value="1"/>
</dbReference>
<dbReference type="InterPro" id="IPR033911">
    <property type="entry name" value="MetRS_core"/>
</dbReference>
<dbReference type="Gene3D" id="3.40.50.620">
    <property type="entry name" value="HUPs"/>
    <property type="match status" value="1"/>
</dbReference>
<dbReference type="PANTHER" id="PTHR45765:SF1">
    <property type="entry name" value="METHIONINE--TRNA LIGASE, CYTOPLASMIC"/>
    <property type="match status" value="1"/>
</dbReference>
<dbReference type="PROSITE" id="PS00178">
    <property type="entry name" value="AA_TRNA_LIGASE_I"/>
    <property type="match status" value="1"/>
</dbReference>
<evidence type="ECO:0000256" key="3">
    <source>
        <dbReference type="ARBA" id="ARBA00012838"/>
    </source>
</evidence>
<dbReference type="Gene3D" id="2.20.28.20">
    <property type="entry name" value="Methionyl-tRNA synthetase, Zn-domain"/>
    <property type="match status" value="1"/>
</dbReference>
<dbReference type="InterPro" id="IPR001412">
    <property type="entry name" value="aa-tRNA-synth_I_CS"/>
</dbReference>
<dbReference type="EMBL" id="JAUKTV010000001">
    <property type="protein sequence ID" value="KAK0748011.1"/>
    <property type="molecule type" value="Genomic_DNA"/>
</dbReference>
<protein>
    <recommendedName>
        <fullName evidence="3">methionine--tRNA ligase</fullName>
        <ecNumber evidence="3">6.1.1.10</ecNumber>
    </recommendedName>
    <alternativeName>
        <fullName evidence="9">Methionyl-tRNA synthetase</fullName>
    </alternativeName>
</protein>
<dbReference type="PRINTS" id="PR01041">
    <property type="entry name" value="TRNASYNTHMET"/>
</dbReference>
<keyword evidence="4 11" id="KW-0436">Ligase</keyword>
<dbReference type="InterPro" id="IPR015413">
    <property type="entry name" value="Methionyl/Leucyl_tRNA_Synth"/>
</dbReference>
<proteinExistence type="inferred from homology"/>
<dbReference type="GO" id="GO:0005829">
    <property type="term" value="C:cytosol"/>
    <property type="evidence" value="ECO:0007669"/>
    <property type="project" value="TreeGrafter"/>
</dbReference>
<comment type="subcellular location">
    <subcellularLocation>
        <location evidence="1">Cytoplasm</location>
    </subcellularLocation>
</comment>
<sequence length="593" mass="66758">MALHPPLPKPGERNMLITSALPYVNNIPHLGNIIGSVLSADVFARYCRSRSYNTLFVGGTDEFGTTTSLRAREEGTTPAALCDKYHAVHEEVYRWFGISFDIFGRTTNEEHTKITQDVFRELWEKGAVKEQRGEQLWCEKCDGFVFDRLVEGGCPGCGCEKARGDQCGVCGCLLEPVELVRPRCKLDGAVPVRRESKHLFLDVERLKPELEKFLVEKGGKWSENAKEVTRGMMEGGVRNWCITRDGLDWGTPVPEWLEGYEGKVFYPWWDALLGYVSITAAGMKGHEWERWWKSEKVHLYQFLGADNIPFHTLLLPATLLAASSATNQWTILHHLSATNYLTYQGGKFSKSLGVGVFGDSARETGLSADIFRFYLLYSRPEHGTDDKEFTWDGLIRANNELLVGRIGRFIKSVMKGIHEDFSGVVPDWRALPTDPSSENMKLGVEQVMGYYVTLFEGVILSGGLRMTLEMADSCNTFLLGHRLCGDAEVDGVVIWLGVNLVYLLAGMLEPYLPDTAAGIFSMLRVERPVGRLEECWNTSVKPGHEVGRWEEVDGLFEYIKPEKAREWEAKFGGRKKREGKMVVGEGAKKKQKI</sequence>
<dbReference type="Proteomes" id="UP001172159">
    <property type="component" value="Unassembled WGS sequence"/>
</dbReference>
<dbReference type="SUPFAM" id="SSF52374">
    <property type="entry name" value="Nucleotidylyl transferase"/>
    <property type="match status" value="1"/>
</dbReference>
<gene>
    <name evidence="14" type="ORF">B0T21DRAFT_323378</name>
</gene>
<comment type="caution">
    <text evidence="14">The sequence shown here is derived from an EMBL/GenBank/DDBJ whole genome shotgun (WGS) entry which is preliminary data.</text>
</comment>
<dbReference type="GO" id="GO:0006431">
    <property type="term" value="P:methionyl-tRNA aminoacylation"/>
    <property type="evidence" value="ECO:0007669"/>
    <property type="project" value="InterPro"/>
</dbReference>
<dbReference type="SUPFAM" id="SSF47323">
    <property type="entry name" value="Anticodon-binding domain of a subclass of class I aminoacyl-tRNA synthetases"/>
    <property type="match status" value="1"/>
</dbReference>
<dbReference type="EC" id="6.1.1.10" evidence="3"/>
<organism evidence="14 15">
    <name type="scientific">Apiosordaria backusii</name>
    <dbReference type="NCBI Taxonomy" id="314023"/>
    <lineage>
        <taxon>Eukaryota</taxon>
        <taxon>Fungi</taxon>
        <taxon>Dikarya</taxon>
        <taxon>Ascomycota</taxon>
        <taxon>Pezizomycotina</taxon>
        <taxon>Sordariomycetes</taxon>
        <taxon>Sordariomycetidae</taxon>
        <taxon>Sordariales</taxon>
        <taxon>Lasiosphaeriaceae</taxon>
        <taxon>Apiosordaria</taxon>
    </lineage>
</organism>
<name>A0AA40EYZ8_9PEZI</name>